<evidence type="ECO:0000313" key="14">
    <source>
        <dbReference type="Proteomes" id="UP001149813"/>
    </source>
</evidence>
<feature type="domain" description="Bromo" evidence="11">
    <location>
        <begin position="517"/>
        <end position="586"/>
    </location>
</feature>
<dbReference type="GO" id="GO:0006338">
    <property type="term" value="P:chromatin remodeling"/>
    <property type="evidence" value="ECO:0007669"/>
    <property type="project" value="InterPro"/>
</dbReference>
<keyword evidence="14" id="KW-1185">Reference proteome</keyword>
<keyword evidence="2" id="KW-0677">Repeat</keyword>
<dbReference type="InterPro" id="IPR036427">
    <property type="entry name" value="Bromodomain-like_sf"/>
</dbReference>
<dbReference type="CDD" id="cd04369">
    <property type="entry name" value="Bromodomain"/>
    <property type="match status" value="1"/>
</dbReference>
<keyword evidence="5 9" id="KW-0103">Bromodomain</keyword>
<feature type="region of interest" description="Disordered" evidence="10">
    <location>
        <begin position="1155"/>
        <end position="1214"/>
    </location>
</feature>
<evidence type="ECO:0000256" key="9">
    <source>
        <dbReference type="PROSITE-ProRule" id="PRU00035"/>
    </source>
</evidence>
<dbReference type="SUPFAM" id="SSF47370">
    <property type="entry name" value="Bromodomain"/>
    <property type="match status" value="2"/>
</dbReference>
<dbReference type="Gene3D" id="1.25.40.20">
    <property type="entry name" value="Ankyrin repeat-containing domain"/>
    <property type="match status" value="1"/>
</dbReference>
<feature type="region of interest" description="Disordered" evidence="10">
    <location>
        <begin position="382"/>
        <end position="433"/>
    </location>
</feature>
<evidence type="ECO:0000256" key="7">
    <source>
        <dbReference type="ARBA" id="ARBA00023242"/>
    </source>
</evidence>
<evidence type="ECO:0000256" key="4">
    <source>
        <dbReference type="ARBA" id="ARBA00023015"/>
    </source>
</evidence>
<proteinExistence type="predicted"/>
<dbReference type="SUPFAM" id="SSF48403">
    <property type="entry name" value="Ankyrin repeat"/>
    <property type="match status" value="1"/>
</dbReference>
<feature type="compositionally biased region" description="Basic and acidic residues" evidence="10">
    <location>
        <begin position="9"/>
        <end position="19"/>
    </location>
</feature>
<feature type="compositionally biased region" description="Polar residues" evidence="10">
    <location>
        <begin position="1311"/>
        <end position="1331"/>
    </location>
</feature>
<dbReference type="InterPro" id="IPR002110">
    <property type="entry name" value="Ankyrin_rpt"/>
</dbReference>
<dbReference type="GO" id="GO:0006368">
    <property type="term" value="P:transcription elongation by RNA polymerase II"/>
    <property type="evidence" value="ECO:0007669"/>
    <property type="project" value="TreeGrafter"/>
</dbReference>
<feature type="compositionally biased region" description="Polar residues" evidence="10">
    <location>
        <begin position="418"/>
        <end position="432"/>
    </location>
</feature>
<dbReference type="EMBL" id="JANBOJ010000012">
    <property type="protein sequence ID" value="KAJ1725127.1"/>
    <property type="molecule type" value="Genomic_DNA"/>
</dbReference>
<dbReference type="Gene3D" id="1.20.920.10">
    <property type="entry name" value="Bromodomain-like"/>
    <property type="match status" value="2"/>
</dbReference>
<dbReference type="PROSITE" id="PS51038">
    <property type="entry name" value="BAH"/>
    <property type="match status" value="1"/>
</dbReference>
<dbReference type="GO" id="GO:0016586">
    <property type="term" value="C:RSC-type complex"/>
    <property type="evidence" value="ECO:0007669"/>
    <property type="project" value="InterPro"/>
</dbReference>
<evidence type="ECO:0000256" key="3">
    <source>
        <dbReference type="ARBA" id="ARBA00022853"/>
    </source>
</evidence>
<feature type="domain" description="BAH" evidence="12">
    <location>
        <begin position="634"/>
        <end position="751"/>
    </location>
</feature>
<dbReference type="PANTHER" id="PTHR16062:SF19">
    <property type="entry name" value="PROTEIN POLYBROMO-1"/>
    <property type="match status" value="1"/>
</dbReference>
<keyword evidence="8" id="KW-0040">ANK repeat</keyword>
<dbReference type="Pfam" id="PF00439">
    <property type="entry name" value="Bromodomain"/>
    <property type="match status" value="2"/>
</dbReference>
<dbReference type="InterPro" id="IPR001025">
    <property type="entry name" value="BAH_dom"/>
</dbReference>
<evidence type="ECO:0000256" key="6">
    <source>
        <dbReference type="ARBA" id="ARBA00023163"/>
    </source>
</evidence>
<keyword evidence="6" id="KW-0804">Transcription</keyword>
<dbReference type="InterPro" id="IPR036770">
    <property type="entry name" value="Ankyrin_rpt-contain_sf"/>
</dbReference>
<comment type="caution">
    <text evidence="13">The sequence shown here is derived from an EMBL/GenBank/DDBJ whole genome shotgun (WGS) entry which is preliminary data.</text>
</comment>
<dbReference type="PROSITE" id="PS00633">
    <property type="entry name" value="BROMODOMAIN_1"/>
    <property type="match status" value="1"/>
</dbReference>
<reference evidence="13" key="1">
    <citation type="submission" date="2022-07" db="EMBL/GenBank/DDBJ databases">
        <title>Phylogenomic reconstructions and comparative analyses of Kickxellomycotina fungi.</title>
        <authorList>
            <person name="Reynolds N.K."/>
            <person name="Stajich J.E."/>
            <person name="Barry K."/>
            <person name="Grigoriev I.V."/>
            <person name="Crous P."/>
            <person name="Smith M.E."/>
        </authorList>
    </citation>
    <scope>NUCLEOTIDE SEQUENCE</scope>
    <source>
        <strain evidence="13">NBRC 32514</strain>
    </source>
</reference>
<feature type="region of interest" description="Disordered" evidence="10">
    <location>
        <begin position="1310"/>
        <end position="1336"/>
    </location>
</feature>
<dbReference type="InterPro" id="IPR037382">
    <property type="entry name" value="Rsc/polybromo"/>
</dbReference>
<dbReference type="GO" id="GO:0003682">
    <property type="term" value="F:chromatin binding"/>
    <property type="evidence" value="ECO:0007669"/>
    <property type="project" value="InterPro"/>
</dbReference>
<evidence type="ECO:0000256" key="8">
    <source>
        <dbReference type="PROSITE-ProRule" id="PRU00023"/>
    </source>
</evidence>
<dbReference type="InterPro" id="IPR043151">
    <property type="entry name" value="BAH_sf"/>
</dbReference>
<feature type="region of interest" description="Disordered" evidence="10">
    <location>
        <begin position="197"/>
        <end position="240"/>
    </location>
</feature>
<dbReference type="Pfam" id="PF01426">
    <property type="entry name" value="BAH"/>
    <property type="match status" value="1"/>
</dbReference>
<evidence type="ECO:0000259" key="12">
    <source>
        <dbReference type="PROSITE" id="PS51038"/>
    </source>
</evidence>
<accession>A0A9W8CVQ1</accession>
<dbReference type="InterPro" id="IPR018359">
    <property type="entry name" value="Bromodomain_CS"/>
</dbReference>
<evidence type="ECO:0000256" key="2">
    <source>
        <dbReference type="ARBA" id="ARBA00022737"/>
    </source>
</evidence>
<feature type="compositionally biased region" description="Polar residues" evidence="10">
    <location>
        <begin position="1196"/>
        <end position="1214"/>
    </location>
</feature>
<keyword evidence="7" id="KW-0539">Nucleus</keyword>
<dbReference type="PROSITE" id="PS50014">
    <property type="entry name" value="BROMODOMAIN_2"/>
    <property type="match status" value="2"/>
</dbReference>
<sequence length="1412" mass="153994">MGQPRLRLINKEAGDHDDATPPVTPGTPATPSRSKRSRKSDAHVDAAQTPGAGGSSVDSVYEKEKEECLRLYEAIKKMEKDGEPMCIAFNKLPPKKDYPDYYVEIRRPIALDIIKGRITRGITKRVVDFVADVDLMCRNAQQYNMPGSYIHEIAGEIRTNVHELAAPHLANNEAISAAAPAAAAATSSTTPQIKLKFREPTEEQSGSTSGPVSPTPKRKRAKEAVAKGSGEGENAPASDVEVDMTEGGSDIDDLFHAIYDADLTTALKILETPGLPLNAYRRVVLKEQEAESDTNEDYAWAPMHAAACYGRLKVAQVLCEKGANKELVDTMHRSTPLAWAAYTGRKRLAKCLVRAHKASTNARNIHDQLPIEIVPDPTNPKWAEFLMPTDGSKVDLPPPDERSASPESKKTPAKKSRAQNSNGPSSQLQSPSVPAVQALAGVQPVVPPPMMTLGTPGSLVPGPLPVQQSPTPSTVSAPGPSIPQCIGGIGHQETVHPQMAEAMKEIVSHILDFKDEDDSRLAEVFEDLPDREEYPEYYEVILHPMALNLVKLRISAGYRSFDAFNFDMLWIFNNATFFNESDSQIYQDAVALEKEYKRVCREVIKKHGIPFDTSYNDAVPPEGRYVSRITAGENDMFVGDFIYIKSGTEMRIAMITRLRVGGTYDNRKFIDGRWLLKPSEIPEMAGQAVYPHQLFVGPAFDTLGVRGISGKCFAMIPTVYSRVYPQGYAPQDIFVCESIYEKSETPGQPSVLKPIGNWAHCFKTPLMRPPTFVSYITPFIPTKRPFELWNNVSLLPHVGLTMLNRDAVRLHEQNQSRARGQIPLQPQQQQAARPSIQSPVPLSGSMPMQMPISMPLQMQSPGGAAAQMRPPSMLPPNAQNNPQQVYQSLTAQHQKTLANLQAQHAQQENTVRKRVNDQVFMLQQQNPGFIGSPQHQELMRQQSQLIDNNQKQYFNQVRQQQQMYNQNVHALNMSMQQQQQQQSRMQTMGMMQHPISPMMGTPQSLGGMTHIPGSPGINQMMMSSPTARPAQVSMAAPMSPLGGMPANMLQGQMSSMQLGAVSSPQPGMVRPGASMAPPFNLQVSGAGISQPFDISQVNALGSLQMVNGGQLPGVDRPFTPGQATNGVNVSAPAGVSSPIPSGANAHAMMTMLIQQQQQQQQQQQNGIGGLKQTATPLSPEVGVSPNGVHPAGPNGNAVNSPTPSQAPAVNPAQTQQALEAWKKSTQVFTTHGNARITKELGIQVAASDSSMFLHIALNDVDCNHAISVPRSASSIILRPIPGPFSAGNKTLLILSANGRRHLPRVICEKNINGSTQTSDNGMSESSPSLTGDENDKEDWATTSALIKSANYAYEVPLQVGMNSVDIEVLVSEWKPDTFLAEGPDQQVPPAQTPDSANHTQISRHYLIFVTRI</sequence>
<dbReference type="OrthoDB" id="6017at2759"/>
<feature type="repeat" description="ANK" evidence="8">
    <location>
        <begin position="298"/>
        <end position="330"/>
    </location>
</feature>
<feature type="region of interest" description="Disordered" evidence="10">
    <location>
        <begin position="812"/>
        <end position="837"/>
    </location>
</feature>
<keyword evidence="3" id="KW-0156">Chromatin regulator</keyword>
<feature type="compositionally biased region" description="Low complexity" evidence="10">
    <location>
        <begin position="821"/>
        <end position="837"/>
    </location>
</feature>
<dbReference type="SMART" id="SM00439">
    <property type="entry name" value="BAH"/>
    <property type="match status" value="1"/>
</dbReference>
<feature type="compositionally biased region" description="Low complexity" evidence="10">
    <location>
        <begin position="1155"/>
        <end position="1164"/>
    </location>
</feature>
<dbReference type="PANTHER" id="PTHR16062">
    <property type="entry name" value="SWI/SNF-RELATED"/>
    <property type="match status" value="1"/>
</dbReference>
<organism evidence="13 14">
    <name type="scientific">Coemansia erecta</name>
    <dbReference type="NCBI Taxonomy" id="147472"/>
    <lineage>
        <taxon>Eukaryota</taxon>
        <taxon>Fungi</taxon>
        <taxon>Fungi incertae sedis</taxon>
        <taxon>Zoopagomycota</taxon>
        <taxon>Kickxellomycotina</taxon>
        <taxon>Kickxellomycetes</taxon>
        <taxon>Kickxellales</taxon>
        <taxon>Kickxellaceae</taxon>
        <taxon>Coemansia</taxon>
    </lineage>
</organism>
<dbReference type="SMART" id="SM00248">
    <property type="entry name" value="ANK"/>
    <property type="match status" value="2"/>
</dbReference>
<dbReference type="InterPro" id="IPR001487">
    <property type="entry name" value="Bromodomain"/>
</dbReference>
<feature type="region of interest" description="Disordered" evidence="10">
    <location>
        <begin position="1"/>
        <end position="59"/>
    </location>
</feature>
<evidence type="ECO:0000256" key="5">
    <source>
        <dbReference type="ARBA" id="ARBA00023117"/>
    </source>
</evidence>
<evidence type="ECO:0000256" key="1">
    <source>
        <dbReference type="ARBA" id="ARBA00004123"/>
    </source>
</evidence>
<gene>
    <name evidence="13" type="ORF">LPJ53_000690</name>
</gene>
<dbReference type="Proteomes" id="UP001149813">
    <property type="component" value="Unassembled WGS sequence"/>
</dbReference>
<dbReference type="SMART" id="SM00297">
    <property type="entry name" value="BROMO"/>
    <property type="match status" value="2"/>
</dbReference>
<evidence type="ECO:0000259" key="11">
    <source>
        <dbReference type="PROSITE" id="PS50014"/>
    </source>
</evidence>
<protein>
    <submittedName>
        <fullName evidence="13">Uncharacterized protein</fullName>
    </submittedName>
</protein>
<name>A0A9W8CVQ1_9FUNG</name>
<dbReference type="Pfam" id="PF12796">
    <property type="entry name" value="Ank_2"/>
    <property type="match status" value="1"/>
</dbReference>
<dbReference type="Gene3D" id="2.30.30.490">
    <property type="match status" value="1"/>
</dbReference>
<dbReference type="PROSITE" id="PS50088">
    <property type="entry name" value="ANK_REPEAT"/>
    <property type="match status" value="1"/>
</dbReference>
<keyword evidence="4" id="KW-0805">Transcription regulation</keyword>
<evidence type="ECO:0000313" key="13">
    <source>
        <dbReference type="EMBL" id="KAJ1725127.1"/>
    </source>
</evidence>
<evidence type="ECO:0000256" key="10">
    <source>
        <dbReference type="SAM" id="MobiDB-lite"/>
    </source>
</evidence>
<feature type="compositionally biased region" description="Basic and acidic residues" evidence="10">
    <location>
        <begin position="399"/>
        <end position="410"/>
    </location>
</feature>
<comment type="subcellular location">
    <subcellularLocation>
        <location evidence="1">Nucleus</location>
    </subcellularLocation>
</comment>
<feature type="domain" description="Bromo" evidence="11">
    <location>
        <begin position="81"/>
        <end position="151"/>
    </location>
</feature>